<accession>A0A139SHK9</accession>
<keyword evidence="1" id="KW-0175">Coiled coil</keyword>
<evidence type="ECO:0000313" key="3">
    <source>
        <dbReference type="Proteomes" id="UP000071392"/>
    </source>
</evidence>
<feature type="coiled-coil region" evidence="1">
    <location>
        <begin position="230"/>
        <end position="257"/>
    </location>
</feature>
<protein>
    <submittedName>
        <fullName evidence="2">DNA polymerase III subunit gamma/tau</fullName>
    </submittedName>
</protein>
<dbReference type="GO" id="GO:0006261">
    <property type="term" value="P:DNA-templated DNA replication"/>
    <property type="evidence" value="ECO:0007669"/>
    <property type="project" value="TreeGrafter"/>
</dbReference>
<organism evidence="2 3">
    <name type="scientific">Cephaloticoccus capnophilus</name>
    <dbReference type="NCBI Taxonomy" id="1548208"/>
    <lineage>
        <taxon>Bacteria</taxon>
        <taxon>Pseudomonadati</taxon>
        <taxon>Verrucomicrobiota</taxon>
        <taxon>Opitutia</taxon>
        <taxon>Opitutales</taxon>
        <taxon>Opitutaceae</taxon>
        <taxon>Cephaloticoccus</taxon>
    </lineage>
</organism>
<dbReference type="Proteomes" id="UP000071392">
    <property type="component" value="Unassembled WGS sequence"/>
</dbReference>
<dbReference type="Gene3D" id="3.40.50.300">
    <property type="entry name" value="P-loop containing nucleotide triphosphate hydrolases"/>
    <property type="match status" value="1"/>
</dbReference>
<evidence type="ECO:0000256" key="1">
    <source>
        <dbReference type="SAM" id="Coils"/>
    </source>
</evidence>
<gene>
    <name evidence="2" type="ORF">AXK12_08030</name>
</gene>
<dbReference type="AlphaFoldDB" id="A0A139SHK9"/>
<dbReference type="Pfam" id="PF13177">
    <property type="entry name" value="DNA_pol3_delta2"/>
    <property type="match status" value="1"/>
</dbReference>
<evidence type="ECO:0000313" key="2">
    <source>
        <dbReference type="EMBL" id="KXU34037.1"/>
    </source>
</evidence>
<reference evidence="2 3" key="1">
    <citation type="submission" date="2016-02" db="EMBL/GenBank/DDBJ databases">
        <authorList>
            <person name="Wen L."/>
            <person name="He K."/>
            <person name="Yang H."/>
        </authorList>
    </citation>
    <scope>NUCLEOTIDE SEQUENCE [LARGE SCALE GENOMIC DNA]</scope>
    <source>
        <strain evidence="2 3">CV41</strain>
    </source>
</reference>
<keyword evidence="3" id="KW-1185">Reference proteome</keyword>
<sequence>MQNKTARTTATHVPLAWPEALQGTPSIAVLENAIAKNRLAHGLLLHGDDFTLLTQVALALADRLLNTPEASAYFPVAQHPDCFALRPSGASRQVSADDTRELIGKTQVSGSVSPRKVAILYECDRMNLAAANIFLKTLEEPPANTTLLLLTTQPYALLPTVRSRVLHFRFPVGSDSLAQAAGLPAWLSDYQAWLGQLCEGVTGKREIADSIFTLYGLVARFDAILTTATAEAWESEKNALSEELDKEEQKAVEKRLANGIRQRIFAEIEQATRAFALPRLTRADSREGENAAETTARIRRAHTAAISELEHSVGLLRLNLNHAAALENFLLHSMRLWARR</sequence>
<comment type="caution">
    <text evidence="2">The sequence shown here is derived from an EMBL/GenBank/DDBJ whole genome shotgun (WGS) entry which is preliminary data.</text>
</comment>
<dbReference type="PANTHER" id="PTHR11669:SF8">
    <property type="entry name" value="DNA POLYMERASE III SUBUNIT DELTA"/>
    <property type="match status" value="1"/>
</dbReference>
<dbReference type="PANTHER" id="PTHR11669">
    <property type="entry name" value="REPLICATION FACTOR C / DNA POLYMERASE III GAMMA-TAU SUBUNIT"/>
    <property type="match status" value="1"/>
</dbReference>
<dbReference type="STRING" id="1548208.AXK12_08030"/>
<dbReference type="InterPro" id="IPR050238">
    <property type="entry name" value="DNA_Rep/Repair_Clamp_Loader"/>
</dbReference>
<dbReference type="SUPFAM" id="SSF52540">
    <property type="entry name" value="P-loop containing nucleoside triphosphate hydrolases"/>
    <property type="match status" value="1"/>
</dbReference>
<name>A0A139SHK9_9BACT</name>
<dbReference type="InterPro" id="IPR027417">
    <property type="entry name" value="P-loop_NTPase"/>
</dbReference>
<dbReference type="EMBL" id="LSZP01000062">
    <property type="protein sequence ID" value="KXU34037.1"/>
    <property type="molecule type" value="Genomic_DNA"/>
</dbReference>
<proteinExistence type="predicted"/>